<dbReference type="SUPFAM" id="SSF143422">
    <property type="entry name" value="Transposase IS200-like"/>
    <property type="match status" value="1"/>
</dbReference>
<accession>A0ABW6A3I2</accession>
<comment type="caution">
    <text evidence="2">The sequence shown here is derived from an EMBL/GenBank/DDBJ whole genome shotgun (WGS) entry which is preliminary data.</text>
</comment>
<name>A0ABW6A3I2_9BACT</name>
<dbReference type="RefSeq" id="WP_386095778.1">
    <property type="nucleotide sequence ID" value="NZ_JBHUOZ010000001.1"/>
</dbReference>
<reference evidence="3" key="1">
    <citation type="journal article" date="2019" name="Int. J. Syst. Evol. Microbiol.">
        <title>The Global Catalogue of Microorganisms (GCM) 10K type strain sequencing project: providing services to taxonomists for standard genome sequencing and annotation.</title>
        <authorList>
            <consortium name="The Broad Institute Genomics Platform"/>
            <consortium name="The Broad Institute Genome Sequencing Center for Infectious Disease"/>
            <person name="Wu L."/>
            <person name="Ma J."/>
        </authorList>
    </citation>
    <scope>NUCLEOTIDE SEQUENCE [LARGE SCALE GENOMIC DNA]</scope>
    <source>
        <strain evidence="3">KCTC 23299</strain>
    </source>
</reference>
<dbReference type="Proteomes" id="UP001597511">
    <property type="component" value="Unassembled WGS sequence"/>
</dbReference>
<protein>
    <submittedName>
        <fullName evidence="2">Transposase</fullName>
    </submittedName>
</protein>
<dbReference type="PANTHER" id="PTHR34322">
    <property type="entry name" value="TRANSPOSASE, Y1_TNP DOMAIN-CONTAINING"/>
    <property type="match status" value="1"/>
</dbReference>
<dbReference type="PANTHER" id="PTHR34322:SF2">
    <property type="entry name" value="TRANSPOSASE IS200-LIKE DOMAIN-CONTAINING PROTEIN"/>
    <property type="match status" value="1"/>
</dbReference>
<gene>
    <name evidence="2" type="ORF">ACFS6H_04775</name>
</gene>
<evidence type="ECO:0000313" key="3">
    <source>
        <dbReference type="Proteomes" id="UP001597511"/>
    </source>
</evidence>
<dbReference type="InterPro" id="IPR036515">
    <property type="entry name" value="Transposase_17_sf"/>
</dbReference>
<keyword evidence="3" id="KW-1185">Reference proteome</keyword>
<proteinExistence type="predicted"/>
<organism evidence="2 3">
    <name type="scientific">Terrimonas rubra</name>
    <dbReference type="NCBI Taxonomy" id="1035890"/>
    <lineage>
        <taxon>Bacteria</taxon>
        <taxon>Pseudomonadati</taxon>
        <taxon>Bacteroidota</taxon>
        <taxon>Chitinophagia</taxon>
        <taxon>Chitinophagales</taxon>
        <taxon>Chitinophagaceae</taxon>
        <taxon>Terrimonas</taxon>
    </lineage>
</organism>
<dbReference type="EMBL" id="JBHUOZ010000001">
    <property type="protein sequence ID" value="MFD2919015.1"/>
    <property type="molecule type" value="Genomic_DNA"/>
</dbReference>
<evidence type="ECO:0000259" key="1">
    <source>
        <dbReference type="SMART" id="SM01321"/>
    </source>
</evidence>
<dbReference type="Gene3D" id="3.30.70.1290">
    <property type="entry name" value="Transposase IS200-like"/>
    <property type="match status" value="1"/>
</dbReference>
<feature type="domain" description="Transposase IS200-like" evidence="1">
    <location>
        <begin position="9"/>
        <end position="146"/>
    </location>
</feature>
<evidence type="ECO:0000313" key="2">
    <source>
        <dbReference type="EMBL" id="MFD2919015.1"/>
    </source>
</evidence>
<dbReference type="SMART" id="SM01321">
    <property type="entry name" value="Y1_Tnp"/>
    <property type="match status" value="1"/>
</dbReference>
<sequence>MSKYHIPLMPGTIYHVFNRAVGSEKLFLNQENYRYFLVLLNRYILPVADLLAYALLPNHFHLLVRLNSREQILSHYHKLKMSDAPITNQVLLAFIMKQFSNWLNAYAKAFNKMYHRKGSLFIDYLKRCEAKTDSDITAFIFYIHKNAVHHGLTSHIGQWSFDSYQAIISDKPTCINRSFCINWFGGLEAFISFHQQPVQIKK</sequence>
<dbReference type="InterPro" id="IPR002686">
    <property type="entry name" value="Transposase_17"/>
</dbReference>